<dbReference type="RefSeq" id="WP_027850409.1">
    <property type="nucleotide sequence ID" value="NZ_BSOR01000029.1"/>
</dbReference>
<keyword evidence="2" id="KW-1185">Reference proteome</keyword>
<evidence type="ECO:0000313" key="2">
    <source>
        <dbReference type="Proteomes" id="UP001156682"/>
    </source>
</evidence>
<proteinExistence type="predicted"/>
<protein>
    <recommendedName>
        <fullName evidence="3">DUF2946 domain-containing protein</fullName>
    </recommendedName>
</protein>
<reference evidence="2" key="1">
    <citation type="journal article" date="2019" name="Int. J. Syst. Evol. Microbiol.">
        <title>The Global Catalogue of Microorganisms (GCM) 10K type strain sequencing project: providing services to taxonomists for standard genome sequencing and annotation.</title>
        <authorList>
            <consortium name="The Broad Institute Genomics Platform"/>
            <consortium name="The Broad Institute Genome Sequencing Center for Infectious Disease"/>
            <person name="Wu L."/>
            <person name="Ma J."/>
        </authorList>
    </citation>
    <scope>NUCLEOTIDE SEQUENCE [LARGE SCALE GENOMIC DNA]</scope>
    <source>
        <strain evidence="2">NBRC 100033</strain>
    </source>
</reference>
<dbReference type="EMBL" id="BSOR01000029">
    <property type="protein sequence ID" value="GLR64306.1"/>
    <property type="molecule type" value="Genomic_DNA"/>
</dbReference>
<accession>A0ABQ6A064</accession>
<gene>
    <name evidence="1" type="ORF">GCM10007878_17440</name>
</gene>
<evidence type="ECO:0000313" key="1">
    <source>
        <dbReference type="EMBL" id="GLR64306.1"/>
    </source>
</evidence>
<comment type="caution">
    <text evidence="1">The sequence shown here is derived from an EMBL/GenBank/DDBJ whole genome shotgun (WGS) entry which is preliminary data.</text>
</comment>
<name>A0ABQ6A064_9GAMM</name>
<sequence>MLIKRPLFNTLMLLLALLVITQRVITPFLVAPIQVHANGYIEVCAWHGGFEKRLIATDTELSESLQPFNYCPACLPALATSSLADLDYLSYLPIESLLFTSVPNPLHQHPNLFTASPRAPPLIS</sequence>
<dbReference type="Proteomes" id="UP001156682">
    <property type="component" value="Unassembled WGS sequence"/>
</dbReference>
<evidence type="ECO:0008006" key="3">
    <source>
        <dbReference type="Google" id="ProtNLM"/>
    </source>
</evidence>
<organism evidence="1 2">
    <name type="scientific">Marinospirillum insulare</name>
    <dbReference type="NCBI Taxonomy" id="217169"/>
    <lineage>
        <taxon>Bacteria</taxon>
        <taxon>Pseudomonadati</taxon>
        <taxon>Pseudomonadota</taxon>
        <taxon>Gammaproteobacteria</taxon>
        <taxon>Oceanospirillales</taxon>
        <taxon>Oceanospirillaceae</taxon>
        <taxon>Marinospirillum</taxon>
    </lineage>
</organism>